<organism evidence="1 2">
    <name type="scientific">Panagrolaimus sp. JU765</name>
    <dbReference type="NCBI Taxonomy" id="591449"/>
    <lineage>
        <taxon>Eukaryota</taxon>
        <taxon>Metazoa</taxon>
        <taxon>Ecdysozoa</taxon>
        <taxon>Nematoda</taxon>
        <taxon>Chromadorea</taxon>
        <taxon>Rhabditida</taxon>
        <taxon>Tylenchina</taxon>
        <taxon>Panagrolaimomorpha</taxon>
        <taxon>Panagrolaimoidea</taxon>
        <taxon>Panagrolaimidae</taxon>
        <taxon>Panagrolaimus</taxon>
    </lineage>
</organism>
<evidence type="ECO:0000313" key="1">
    <source>
        <dbReference type="Proteomes" id="UP000887576"/>
    </source>
</evidence>
<proteinExistence type="predicted"/>
<name>A0AC34QJG3_9BILA</name>
<evidence type="ECO:0000313" key="2">
    <source>
        <dbReference type="WBParaSite" id="JU765_v2.g16899.t1"/>
    </source>
</evidence>
<accession>A0AC34QJG3</accession>
<sequence length="206" mass="23624">MDWTPETPGSVPFEHKMAVLNPFDHNNPKYKVFHKFHIVKVARFVSVLLVIGTVINLIFSLTRTSTIVFYSFVLGAFSAGIYGSLVYGVYKEKRTMLIPFLVFQAIFVIVDVLSWLALILITAFSREALRQLGADLLNTPVEDTDSNVSHIRGVAIIFIFLVGIYTLIQTWFFSVIYRFSLFLKDRETSFGFQMEPEFRLDPMSME</sequence>
<dbReference type="Proteomes" id="UP000887576">
    <property type="component" value="Unplaced"/>
</dbReference>
<reference evidence="2" key="1">
    <citation type="submission" date="2022-11" db="UniProtKB">
        <authorList>
            <consortium name="WormBaseParasite"/>
        </authorList>
    </citation>
    <scope>IDENTIFICATION</scope>
</reference>
<protein>
    <submittedName>
        <fullName evidence="2">Uncharacterized protein</fullName>
    </submittedName>
</protein>
<dbReference type="WBParaSite" id="JU765_v2.g16899.t1">
    <property type="protein sequence ID" value="JU765_v2.g16899.t1"/>
    <property type="gene ID" value="JU765_v2.g16899"/>
</dbReference>